<dbReference type="AlphaFoldDB" id="A0A2N7U096"/>
<dbReference type="GO" id="GO:0042597">
    <property type="term" value="C:periplasmic space"/>
    <property type="evidence" value="ECO:0007669"/>
    <property type="project" value="InterPro"/>
</dbReference>
<evidence type="ECO:0000256" key="1">
    <source>
        <dbReference type="ARBA" id="ARBA00022729"/>
    </source>
</evidence>
<gene>
    <name evidence="5" type="ORF">C1H69_16125</name>
</gene>
<evidence type="ECO:0000313" key="5">
    <source>
        <dbReference type="EMBL" id="PMR73851.1"/>
    </source>
</evidence>
<dbReference type="InterPro" id="IPR008929">
    <property type="entry name" value="Chondroitin_lyas"/>
</dbReference>
<feature type="domain" description="Alginate lyase" evidence="4">
    <location>
        <begin position="106"/>
        <end position="331"/>
    </location>
</feature>
<evidence type="ECO:0000313" key="6">
    <source>
        <dbReference type="Proteomes" id="UP000235803"/>
    </source>
</evidence>
<name>A0A2N7U096_9GAMM</name>
<dbReference type="SUPFAM" id="SSF48230">
    <property type="entry name" value="Chondroitin AC/alginate lyase"/>
    <property type="match status" value="1"/>
</dbReference>
<accession>A0A2N7U096</accession>
<dbReference type="InterPro" id="IPR008397">
    <property type="entry name" value="Alginate_lyase_dom"/>
</dbReference>
<protein>
    <submittedName>
        <fullName evidence="5">Poly(Beta-D-mannuronate) lyase</fullName>
    </submittedName>
</protein>
<dbReference type="Proteomes" id="UP000235803">
    <property type="component" value="Unassembled WGS sequence"/>
</dbReference>
<dbReference type="RefSeq" id="WP_102654399.1">
    <property type="nucleotide sequence ID" value="NZ_PNRF01000032.1"/>
</dbReference>
<dbReference type="Pfam" id="PF05426">
    <property type="entry name" value="Alginate_lyase"/>
    <property type="match status" value="1"/>
</dbReference>
<feature type="signal peptide" evidence="3">
    <location>
        <begin position="1"/>
        <end position="31"/>
    </location>
</feature>
<sequence>MTQRLRSRPPRQLLHLALPLALAGAWAGASADPDTLSREQRQGIDLSGYTVTNPDAGYFDVEERKELLGNTDNSILLQQKDELAQGPSCRQLLNYEPITTRGRIPGYYPSPEEWEVATEPLFLFEDTVSMLAGSFVSTSDPYYAECLVNYLDHWAEAGALTTFRYESMEPQAWFASESMLFAAAMAYSTVRPYIEGMEEEREQVELWLRGLALQHSAIPGEPEESCCNNHFYRRALYASMIGILTEDEDLFRFGVSAIYSALHDMTEEGALPLEVRRGRRAIHYQNYALLYLVTNMEVISRQGYDIFDLEYEGSTIHDAVDYLFTILDDPAALGDHAPLEQYMGFLKDPQYFTWMDIYQRRFDHPRMASLVSRLRPLYNRSAGGYVTFYLMQPDAQQHVVLDDDRSRTEAFYGLGD</sequence>
<dbReference type="GO" id="GO:0016829">
    <property type="term" value="F:lyase activity"/>
    <property type="evidence" value="ECO:0007669"/>
    <property type="project" value="UniProtKB-KW"/>
</dbReference>
<comment type="caution">
    <text evidence="5">The sequence shown here is derived from an EMBL/GenBank/DDBJ whole genome shotgun (WGS) entry which is preliminary data.</text>
</comment>
<evidence type="ECO:0000256" key="3">
    <source>
        <dbReference type="SAM" id="SignalP"/>
    </source>
</evidence>
<keyword evidence="6" id="KW-1185">Reference proteome</keyword>
<evidence type="ECO:0000256" key="2">
    <source>
        <dbReference type="ARBA" id="ARBA00023239"/>
    </source>
</evidence>
<dbReference type="OrthoDB" id="7210452at2"/>
<proteinExistence type="predicted"/>
<keyword evidence="1 3" id="KW-0732">Signal</keyword>
<feature type="chain" id="PRO_5014944756" evidence="3">
    <location>
        <begin position="32"/>
        <end position="416"/>
    </location>
</feature>
<reference evidence="5 6" key="1">
    <citation type="submission" date="2018-01" db="EMBL/GenBank/DDBJ databases">
        <title>Halomonas endophytica sp. nov., isolated from storage liquid in the stems of Populus euphratica.</title>
        <authorList>
            <person name="Chen C."/>
        </authorList>
    </citation>
    <scope>NUCLEOTIDE SEQUENCE [LARGE SCALE GENOMIC DNA]</scope>
    <source>
        <strain evidence="5 6">MC28</strain>
    </source>
</reference>
<dbReference type="Gene3D" id="1.50.10.100">
    <property type="entry name" value="Chondroitin AC/alginate lyase"/>
    <property type="match status" value="1"/>
</dbReference>
<evidence type="ECO:0000259" key="4">
    <source>
        <dbReference type="Pfam" id="PF05426"/>
    </source>
</evidence>
<keyword evidence="2 5" id="KW-0456">Lyase</keyword>
<organism evidence="5 6">
    <name type="scientific">Billgrantia endophytica</name>
    <dbReference type="NCBI Taxonomy" id="2033802"/>
    <lineage>
        <taxon>Bacteria</taxon>
        <taxon>Pseudomonadati</taxon>
        <taxon>Pseudomonadota</taxon>
        <taxon>Gammaproteobacteria</taxon>
        <taxon>Oceanospirillales</taxon>
        <taxon>Halomonadaceae</taxon>
        <taxon>Billgrantia</taxon>
    </lineage>
</organism>
<dbReference type="EMBL" id="PNRF01000032">
    <property type="protein sequence ID" value="PMR73851.1"/>
    <property type="molecule type" value="Genomic_DNA"/>
</dbReference>